<dbReference type="Gene3D" id="1.20.1600.10">
    <property type="entry name" value="Outer membrane efflux proteins (OEP)"/>
    <property type="match status" value="1"/>
</dbReference>
<feature type="chain" id="PRO_5019852642" evidence="1">
    <location>
        <begin position="21"/>
        <end position="454"/>
    </location>
</feature>
<dbReference type="SUPFAM" id="SSF56954">
    <property type="entry name" value="Outer membrane efflux proteins (OEP)"/>
    <property type="match status" value="1"/>
</dbReference>
<dbReference type="Proteomes" id="UP000273675">
    <property type="component" value="Unassembled WGS sequence"/>
</dbReference>
<organism evidence="2 3">
    <name type="scientific">Maricaulis maris</name>
    <dbReference type="NCBI Taxonomy" id="74318"/>
    <lineage>
        <taxon>Bacteria</taxon>
        <taxon>Pseudomonadati</taxon>
        <taxon>Pseudomonadota</taxon>
        <taxon>Alphaproteobacteria</taxon>
        <taxon>Maricaulales</taxon>
        <taxon>Maricaulaceae</taxon>
        <taxon>Maricaulis</taxon>
    </lineage>
</organism>
<accession>A0A495DDW0</accession>
<proteinExistence type="predicted"/>
<evidence type="ECO:0000313" key="3">
    <source>
        <dbReference type="Proteomes" id="UP000273675"/>
    </source>
</evidence>
<dbReference type="InterPro" id="IPR010131">
    <property type="entry name" value="MdtP/NodT-like"/>
</dbReference>
<dbReference type="OrthoDB" id="7630773at2"/>
<reference evidence="2 3" key="1">
    <citation type="submission" date="2018-10" db="EMBL/GenBank/DDBJ databases">
        <title>Genomic Encyclopedia of Type Strains, Phase IV (KMG-IV): sequencing the most valuable type-strain genomes for metagenomic binning, comparative biology and taxonomic classification.</title>
        <authorList>
            <person name="Goeker M."/>
        </authorList>
    </citation>
    <scope>NUCLEOTIDE SEQUENCE [LARGE SCALE GENOMIC DNA]</scope>
    <source>
        <strain evidence="2 3">DSM 4734</strain>
    </source>
</reference>
<evidence type="ECO:0000313" key="2">
    <source>
        <dbReference type="EMBL" id="RKR00527.1"/>
    </source>
</evidence>
<dbReference type="EMBL" id="RBIM01000003">
    <property type="protein sequence ID" value="RKR00527.1"/>
    <property type="molecule type" value="Genomic_DNA"/>
</dbReference>
<comment type="caution">
    <text evidence="2">The sequence shown here is derived from an EMBL/GenBank/DDBJ whole genome shotgun (WGS) entry which is preliminary data.</text>
</comment>
<protein>
    <submittedName>
        <fullName evidence="2">Outer membrane efflux protein</fullName>
    </submittedName>
</protein>
<evidence type="ECO:0000256" key="1">
    <source>
        <dbReference type="SAM" id="SignalP"/>
    </source>
</evidence>
<keyword evidence="1" id="KW-0732">Signal</keyword>
<dbReference type="PROSITE" id="PS51257">
    <property type="entry name" value="PROKAR_LIPOPROTEIN"/>
    <property type="match status" value="1"/>
</dbReference>
<sequence>MMLPRLQILPVLVSTFAVTACMSVDPAREQAGVMDEVAARLGVLPAAVRPEAGEVLDETTAVGLALGNNHTLMARLAEAGIARADWAERSRPLNPVVEAVSLPGHGDGRVWDVDLRASLLGLAATPWRAEAARQRYEGQRADTVLATIDFIADTRRAWVAAIAARQRLDLQERIRDAATASLVVAEEMRAAGNAPVIELERERVFARQAELDLLDARHAAVQARLALVRQLGVDLPEDSLPTRLPTFDPARELALDAAEAMIASLPLQAAASRVEASAGEAGLENWASLLEHVEIGAVWEREEAEWSRGWTVEFALPVFDTGDARRTAARLRAGQAVDRHAALVHEIRTAIRAAQAAADLAASRIDQLETDALPATERLMDATMRQYNAMQVSVFDLMAAVQMRTRTGQAYVDALMDLHEARISLQQIRAGGSPVMIDAADPGGAATGRTGGGH</sequence>
<dbReference type="PANTHER" id="PTHR30203">
    <property type="entry name" value="OUTER MEMBRANE CATION EFFLUX PROTEIN"/>
    <property type="match status" value="1"/>
</dbReference>
<dbReference type="RefSeq" id="WP_121210869.1">
    <property type="nucleotide sequence ID" value="NZ_RBIM01000003.1"/>
</dbReference>
<dbReference type="AlphaFoldDB" id="A0A495DDW0"/>
<dbReference type="PANTHER" id="PTHR30203:SF24">
    <property type="entry name" value="BLR4935 PROTEIN"/>
    <property type="match status" value="1"/>
</dbReference>
<name>A0A495DDW0_9PROT</name>
<gene>
    <name evidence="2" type="ORF">C7435_1735</name>
</gene>
<feature type="signal peptide" evidence="1">
    <location>
        <begin position="1"/>
        <end position="20"/>
    </location>
</feature>
<dbReference type="GO" id="GO:0015562">
    <property type="term" value="F:efflux transmembrane transporter activity"/>
    <property type="evidence" value="ECO:0007669"/>
    <property type="project" value="InterPro"/>
</dbReference>